<dbReference type="SUPFAM" id="SSF53756">
    <property type="entry name" value="UDP-Glycosyltransferase/glycogen phosphorylase"/>
    <property type="match status" value="1"/>
</dbReference>
<dbReference type="Gene3D" id="3.40.50.2000">
    <property type="entry name" value="Glycogen Phosphorylase B"/>
    <property type="match status" value="2"/>
</dbReference>
<dbReference type="AlphaFoldDB" id="A0AAF1K642"/>
<evidence type="ECO:0000259" key="1">
    <source>
        <dbReference type="Pfam" id="PF00534"/>
    </source>
</evidence>
<sequence length="411" mass="45175">MPEIELWREGGPMTLAQAHGRDFNIPDERRPLIVHVVRAFLPDSEGTDAVATLCRQLSRRYRIRVVTCQNPASDIAGNRATRDMIDGLDIVRIPGPGNNVYPAALEVFKHIADADLVHVHGVDFCFDALAWGRFLHRRPLVATISDNFLQESRHAEMKKLWFSLVTRRSCKAYSCIACSSEPDHRLFDTIVGNRATSIGSGADVAKFANCAALDARRRIVTIGGLSSEARLDRLLDVMQVLAPRHPDWHLDIIGTPSGLDGQTLNADIRSRGLSRHVSLQVSDDHCTIRNTIARASLFASASDSAGSRLAVIEAMSAGLLPVLDSNDAFRALARTHPALMLTDFSGAQRSAKALEAAFARLVAQGTGIREELLGISRSYAWDKVAERYGALYDNVLPDPERVRIHLYGELA</sequence>
<reference evidence="3 4" key="1">
    <citation type="journal article" date="2018" name="Sci. Rep.">
        <title>Rhizobium tumorigenes sp. nov., a novel plant tumorigenic bacterium isolated from cane gall tumors on thornless blackberry.</title>
        <authorList>
            <person name="Kuzmanovi N."/>
            <person name="Smalla K."/>
            <person name="Gronow S."/>
            <person name="PuBawska J."/>
        </authorList>
    </citation>
    <scope>NUCLEOTIDE SEQUENCE [LARGE SCALE GENOMIC DNA]</scope>
    <source>
        <strain evidence="3 4">1078</strain>
    </source>
</reference>
<dbReference type="EMBL" id="CP117255">
    <property type="protein sequence ID" value="WFR95059.1"/>
    <property type="molecule type" value="Genomic_DNA"/>
</dbReference>
<evidence type="ECO:0000313" key="4">
    <source>
        <dbReference type="Proteomes" id="UP000249499"/>
    </source>
</evidence>
<dbReference type="RefSeq" id="WP_240538969.1">
    <property type="nucleotide sequence ID" value="NZ_CP117255.1"/>
</dbReference>
<dbReference type="PANTHER" id="PTHR12526">
    <property type="entry name" value="GLYCOSYLTRANSFERASE"/>
    <property type="match status" value="1"/>
</dbReference>
<organism evidence="3 4">
    <name type="scientific">Rhizobium tumorigenes</name>
    <dbReference type="NCBI Taxonomy" id="2041385"/>
    <lineage>
        <taxon>Bacteria</taxon>
        <taxon>Pseudomonadati</taxon>
        <taxon>Pseudomonadota</taxon>
        <taxon>Alphaproteobacteria</taxon>
        <taxon>Hyphomicrobiales</taxon>
        <taxon>Rhizobiaceae</taxon>
        <taxon>Rhizobium/Agrobacterium group</taxon>
        <taxon>Rhizobium</taxon>
    </lineage>
</organism>
<dbReference type="InterPro" id="IPR028098">
    <property type="entry name" value="Glyco_trans_4-like_N"/>
</dbReference>
<name>A0AAF1K642_9HYPH</name>
<feature type="domain" description="Glycosyl transferase family 1" evidence="1">
    <location>
        <begin position="216"/>
        <end position="362"/>
    </location>
</feature>
<keyword evidence="4" id="KW-1185">Reference proteome</keyword>
<reference evidence="4" key="2">
    <citation type="journal article" date="2023" name="MicrobiologyOpen">
        <title>Genomics of the tumorigenes clade of the family Rhizobiaceae and description of Rhizobium rhododendri sp. nov.</title>
        <authorList>
            <person name="Kuzmanovic N."/>
            <person name="diCenzo G.C."/>
            <person name="Bunk B."/>
            <person name="Sproeer C."/>
            <person name="Fruehling A."/>
            <person name="Neumann-Schaal M."/>
            <person name="Overmann J."/>
            <person name="Smalla K."/>
        </authorList>
    </citation>
    <scope>NUCLEOTIDE SEQUENCE [LARGE SCALE GENOMIC DNA]</scope>
    <source>
        <strain evidence="4">1078</strain>
    </source>
</reference>
<dbReference type="Pfam" id="PF00534">
    <property type="entry name" value="Glycos_transf_1"/>
    <property type="match status" value="1"/>
</dbReference>
<accession>A0AAF1K642</accession>
<proteinExistence type="predicted"/>
<dbReference type="Proteomes" id="UP000249499">
    <property type="component" value="Chromosome"/>
</dbReference>
<dbReference type="KEGG" id="rtu:PR017_14815"/>
<gene>
    <name evidence="3" type="ORF">PR017_14815</name>
</gene>
<dbReference type="Pfam" id="PF13439">
    <property type="entry name" value="Glyco_transf_4"/>
    <property type="match status" value="1"/>
</dbReference>
<dbReference type="InterPro" id="IPR001296">
    <property type="entry name" value="Glyco_trans_1"/>
</dbReference>
<evidence type="ECO:0000313" key="3">
    <source>
        <dbReference type="EMBL" id="WFR95059.1"/>
    </source>
</evidence>
<protein>
    <submittedName>
        <fullName evidence="3">Glycosyltransferase family 4 protein</fullName>
    </submittedName>
</protein>
<dbReference type="CDD" id="cd03801">
    <property type="entry name" value="GT4_PimA-like"/>
    <property type="match status" value="1"/>
</dbReference>
<dbReference type="GO" id="GO:0016757">
    <property type="term" value="F:glycosyltransferase activity"/>
    <property type="evidence" value="ECO:0007669"/>
    <property type="project" value="InterPro"/>
</dbReference>
<evidence type="ECO:0000259" key="2">
    <source>
        <dbReference type="Pfam" id="PF13439"/>
    </source>
</evidence>
<feature type="domain" description="Glycosyltransferase subfamily 4-like N-terminal" evidence="2">
    <location>
        <begin position="50"/>
        <end position="185"/>
    </location>
</feature>